<comment type="caution">
    <text evidence="2">The sequence shown here is derived from an EMBL/GenBank/DDBJ whole genome shotgun (WGS) entry which is preliminary data.</text>
</comment>
<name>A0A5N5TCY2_9CRUS</name>
<sequence>TSEKFKYLGVTYYSIAQIRLLHLQFVSRRSQILHNLSLYSVEQQQHQQVNTQPMSATTDERKEEIFLTEAGIIPPELCDDTSHNKCETFINNSNINNSNNNNNNNNIQPASKEAKPAYDVDSKEFTDRLCKLPSQCKGGYILGSPRRHPGSINQSATRLCQSAGQLNISSEISLMKPQNGRKPAMTETTVKSGTTHSLMINKKVASKAKKEKKEAKKLPSNFMYLGTWSTRQNSEKLLEQVRSGDVLEFNIKFHHHWGIALVNKNKKPTLEHLELIHLKRDKDGHQRAIKETLAAYWVEGVTARINNSRDVHKQPLCAADVISTSLKVVQQPYRIWQNSEQLITHCRYGEGIRTRPLSDAARWGTLSKCVGMWLNSLTSSRNSSPATSPAVRRKRTLSVNF</sequence>
<dbReference type="Proteomes" id="UP000326759">
    <property type="component" value="Unassembled WGS sequence"/>
</dbReference>
<evidence type="ECO:0000313" key="3">
    <source>
        <dbReference type="Proteomes" id="UP000326759"/>
    </source>
</evidence>
<evidence type="ECO:0008006" key="4">
    <source>
        <dbReference type="Google" id="ProtNLM"/>
    </source>
</evidence>
<dbReference type="OrthoDB" id="6357691at2759"/>
<evidence type="ECO:0000256" key="1">
    <source>
        <dbReference type="SAM" id="MobiDB-lite"/>
    </source>
</evidence>
<dbReference type="EMBL" id="SEYY01003921">
    <property type="protein sequence ID" value="KAB7504039.1"/>
    <property type="molecule type" value="Genomic_DNA"/>
</dbReference>
<keyword evidence="3" id="KW-1185">Reference proteome</keyword>
<protein>
    <recommendedName>
        <fullName evidence="4">LRAT domain-containing protein</fullName>
    </recommendedName>
</protein>
<proteinExistence type="predicted"/>
<dbReference type="AlphaFoldDB" id="A0A5N5TCY2"/>
<evidence type="ECO:0000313" key="2">
    <source>
        <dbReference type="EMBL" id="KAB7504039.1"/>
    </source>
</evidence>
<feature type="region of interest" description="Disordered" evidence="1">
    <location>
        <begin position="93"/>
        <end position="116"/>
    </location>
</feature>
<feature type="non-terminal residue" evidence="2">
    <location>
        <position position="1"/>
    </location>
</feature>
<feature type="compositionally biased region" description="Low complexity" evidence="1">
    <location>
        <begin position="93"/>
        <end position="107"/>
    </location>
</feature>
<dbReference type="Gene3D" id="3.90.1720.10">
    <property type="entry name" value="endopeptidase domain like (from Nostoc punctiforme)"/>
    <property type="match status" value="1"/>
</dbReference>
<gene>
    <name evidence="2" type="ORF">Anas_03386</name>
</gene>
<reference evidence="2 3" key="1">
    <citation type="journal article" date="2019" name="PLoS Biol.">
        <title>Sex chromosomes control vertical transmission of feminizing Wolbachia symbionts in an isopod.</title>
        <authorList>
            <person name="Becking T."/>
            <person name="Chebbi M.A."/>
            <person name="Giraud I."/>
            <person name="Moumen B."/>
            <person name="Laverre T."/>
            <person name="Caubet Y."/>
            <person name="Peccoud J."/>
            <person name="Gilbert C."/>
            <person name="Cordaux R."/>
        </authorList>
    </citation>
    <scope>NUCLEOTIDE SEQUENCE [LARGE SCALE GENOMIC DNA]</scope>
    <source>
        <strain evidence="2">ANa2</strain>
        <tissue evidence="2">Whole body excluding digestive tract and cuticle</tissue>
    </source>
</reference>
<accession>A0A5N5TCY2</accession>
<organism evidence="2 3">
    <name type="scientific">Armadillidium nasatum</name>
    <dbReference type="NCBI Taxonomy" id="96803"/>
    <lineage>
        <taxon>Eukaryota</taxon>
        <taxon>Metazoa</taxon>
        <taxon>Ecdysozoa</taxon>
        <taxon>Arthropoda</taxon>
        <taxon>Crustacea</taxon>
        <taxon>Multicrustacea</taxon>
        <taxon>Malacostraca</taxon>
        <taxon>Eumalacostraca</taxon>
        <taxon>Peracarida</taxon>
        <taxon>Isopoda</taxon>
        <taxon>Oniscidea</taxon>
        <taxon>Crinocheta</taxon>
        <taxon>Armadillidiidae</taxon>
        <taxon>Armadillidium</taxon>
    </lineage>
</organism>